<dbReference type="AlphaFoldDB" id="A0A0S4IW28"/>
<evidence type="ECO:0000313" key="1">
    <source>
        <dbReference type="EMBL" id="CUG05884.1"/>
    </source>
</evidence>
<dbReference type="Proteomes" id="UP000051952">
    <property type="component" value="Unassembled WGS sequence"/>
</dbReference>
<sequence>MYLIVIATAVLLQRRESAAVVIAWTFRHAKVRRQNKDAIRGKSLSHAVQMQVSASNLHDRCKSFVRMRNAAYHYVREYDKMISEVTETKFLDVFSANKDKSSAHLLAYEKKKHQEYLSTLQSESPLSFAVREDLKHAVVVSGDSVRPTGVVLVTNQQEPAELSMTQCSIDASVGVQSSFDDSMVEAQLSFSAPPILIERPTTSSFDEAVARRVEAKLARLSSLFLHLTTDVRRAQFHSAAAVYCASEN</sequence>
<dbReference type="EMBL" id="CYKH01000548">
    <property type="protein sequence ID" value="CUG05884.1"/>
    <property type="molecule type" value="Genomic_DNA"/>
</dbReference>
<protein>
    <submittedName>
        <fullName evidence="1">Uncharacterized protein</fullName>
    </submittedName>
</protein>
<accession>A0A0S4IW28</accession>
<proteinExistence type="predicted"/>
<name>A0A0S4IW28_BODSA</name>
<evidence type="ECO:0000313" key="2">
    <source>
        <dbReference type="Proteomes" id="UP000051952"/>
    </source>
</evidence>
<gene>
    <name evidence="1" type="ORF">BSAL_04900</name>
</gene>
<organism evidence="1 2">
    <name type="scientific">Bodo saltans</name>
    <name type="common">Flagellated protozoan</name>
    <dbReference type="NCBI Taxonomy" id="75058"/>
    <lineage>
        <taxon>Eukaryota</taxon>
        <taxon>Discoba</taxon>
        <taxon>Euglenozoa</taxon>
        <taxon>Kinetoplastea</taxon>
        <taxon>Metakinetoplastina</taxon>
        <taxon>Eubodonida</taxon>
        <taxon>Bodonidae</taxon>
        <taxon>Bodo</taxon>
    </lineage>
</organism>
<reference evidence="2" key="1">
    <citation type="submission" date="2015-09" db="EMBL/GenBank/DDBJ databases">
        <authorList>
            <consortium name="Pathogen Informatics"/>
        </authorList>
    </citation>
    <scope>NUCLEOTIDE SEQUENCE [LARGE SCALE GENOMIC DNA]</scope>
    <source>
        <strain evidence="2">Lake Konstanz</strain>
    </source>
</reference>
<keyword evidence="2" id="KW-1185">Reference proteome</keyword>
<dbReference type="VEuPathDB" id="TriTrypDB:BSAL_04900"/>